<accession>A0ABQ3ZK21</accession>
<gene>
    <name evidence="4" type="ORF">Ahu01nite_019560</name>
</gene>
<dbReference type="PROSITE" id="PS50231">
    <property type="entry name" value="RICIN_B_LECTIN"/>
    <property type="match status" value="1"/>
</dbReference>
<dbReference type="SMART" id="SM00458">
    <property type="entry name" value="RICIN"/>
    <property type="match status" value="1"/>
</dbReference>
<proteinExistence type="predicted"/>
<feature type="compositionally biased region" description="Polar residues" evidence="1">
    <location>
        <begin position="168"/>
        <end position="180"/>
    </location>
</feature>
<feature type="domain" description="Ricin B lectin" evidence="3">
    <location>
        <begin position="192"/>
        <end position="311"/>
    </location>
</feature>
<reference evidence="4 5" key="1">
    <citation type="submission" date="2021-01" db="EMBL/GenBank/DDBJ databases">
        <title>Whole genome shotgun sequence of Actinoplanes humidus NBRC 14915.</title>
        <authorList>
            <person name="Komaki H."/>
            <person name="Tamura T."/>
        </authorList>
    </citation>
    <scope>NUCLEOTIDE SEQUENCE [LARGE SCALE GENOMIC DNA]</scope>
    <source>
        <strain evidence="4 5">NBRC 14915</strain>
    </source>
</reference>
<dbReference type="InterPro" id="IPR000772">
    <property type="entry name" value="Ricin_B_lectin"/>
</dbReference>
<protein>
    <recommendedName>
        <fullName evidence="3">Ricin B lectin domain-containing protein</fullName>
    </recommendedName>
</protein>
<feature type="transmembrane region" description="Helical" evidence="2">
    <location>
        <begin position="77"/>
        <end position="97"/>
    </location>
</feature>
<feature type="region of interest" description="Disordered" evidence="1">
    <location>
        <begin position="100"/>
        <end position="198"/>
    </location>
</feature>
<name>A0ABQ3ZK21_9ACTN</name>
<organism evidence="4 5">
    <name type="scientific">Winogradskya humida</name>
    <dbReference type="NCBI Taxonomy" id="113566"/>
    <lineage>
        <taxon>Bacteria</taxon>
        <taxon>Bacillati</taxon>
        <taxon>Actinomycetota</taxon>
        <taxon>Actinomycetes</taxon>
        <taxon>Micromonosporales</taxon>
        <taxon>Micromonosporaceae</taxon>
        <taxon>Winogradskya</taxon>
    </lineage>
</organism>
<keyword evidence="2" id="KW-0812">Transmembrane</keyword>
<sequence length="312" mass="30982">MADNHDGDIPEQHDPVLVRPYITTEPGGAAPAGHDNRQHEVWPHAAMLPEDATDTLPAVPAAPAPDAAPKTFARQRLVVLSGVAAIAVVAAAGIVLFTGDKTENPSDPAQIAAPVFTDEPGATGSLGAATATRKSSPGTSAKASRSARASSGASGPSGFDVPAVPPAGQSSQGQTPTSAGTPTPTLDPPPAADLTGPITGNSGRCLALGGLLGIDNTPIQTNGCSGVSYQSFTLAPDGTMRVAGHCTQVTDDGTVRTVGCDDRASAQWRTGPGGTLVNPASGLCLTDPGSSGATVRVSACTGSADQVWKTAA</sequence>
<dbReference type="InterPro" id="IPR035992">
    <property type="entry name" value="Ricin_B-like_lectins"/>
</dbReference>
<dbReference type="RefSeq" id="WP_203836105.1">
    <property type="nucleotide sequence ID" value="NZ_BAAATV010000003.1"/>
</dbReference>
<dbReference type="SUPFAM" id="SSF50370">
    <property type="entry name" value="Ricin B-like lectins"/>
    <property type="match status" value="1"/>
</dbReference>
<keyword evidence="2" id="KW-1133">Transmembrane helix</keyword>
<dbReference type="Pfam" id="PF00652">
    <property type="entry name" value="Ricin_B_lectin"/>
    <property type="match status" value="1"/>
</dbReference>
<keyword evidence="2" id="KW-0472">Membrane</keyword>
<feature type="compositionally biased region" description="Low complexity" evidence="1">
    <location>
        <begin position="140"/>
        <end position="158"/>
    </location>
</feature>
<dbReference type="Gene3D" id="2.80.10.50">
    <property type="match status" value="1"/>
</dbReference>
<feature type="compositionally biased region" description="Low complexity" evidence="1">
    <location>
        <begin position="121"/>
        <end position="132"/>
    </location>
</feature>
<evidence type="ECO:0000256" key="2">
    <source>
        <dbReference type="SAM" id="Phobius"/>
    </source>
</evidence>
<evidence type="ECO:0000256" key="1">
    <source>
        <dbReference type="SAM" id="MobiDB-lite"/>
    </source>
</evidence>
<keyword evidence="5" id="KW-1185">Reference proteome</keyword>
<comment type="caution">
    <text evidence="4">The sequence shown here is derived from an EMBL/GenBank/DDBJ whole genome shotgun (WGS) entry which is preliminary data.</text>
</comment>
<dbReference type="EMBL" id="BOMN01000023">
    <property type="protein sequence ID" value="GIE18854.1"/>
    <property type="molecule type" value="Genomic_DNA"/>
</dbReference>
<dbReference type="Proteomes" id="UP000603200">
    <property type="component" value="Unassembled WGS sequence"/>
</dbReference>
<evidence type="ECO:0000313" key="4">
    <source>
        <dbReference type="EMBL" id="GIE18854.1"/>
    </source>
</evidence>
<evidence type="ECO:0000259" key="3">
    <source>
        <dbReference type="SMART" id="SM00458"/>
    </source>
</evidence>
<evidence type="ECO:0000313" key="5">
    <source>
        <dbReference type="Proteomes" id="UP000603200"/>
    </source>
</evidence>